<evidence type="ECO:0000259" key="12">
    <source>
        <dbReference type="PROSITE" id="PS50234"/>
    </source>
</evidence>
<sequence length="333" mass="37206">METTEDQLLKEQDVGYTWEAEYKRSWDNLQEDESGSLQSAVASLHKKLKLKRKQKNSEVVQRGLIRYCYIIIDCSGSMTERDLRPSRIELALQTMETFITAFFEQNPLSQIGLIITRDGLAEKVTGLSSNPIDHIKAVKSKKYNDPNGSISLQNALIISSNILKGVPNHGSREIIAILGSLTSNDPGDINHTINELKLNRIQVSIVEMSAEVYLFKKVCTETNGTFGVALNEAHFKDLMANFIVPPPILTENVDCHLVTMGFSESVHDSTPTFCVCHHKMTLSGYLCPRCKAKVCSLPTNCDVCGLSLIASPHLSRSYHFLFPTKAFVEYTNM</sequence>
<evidence type="ECO:0000256" key="5">
    <source>
        <dbReference type="ARBA" id="ARBA00022771"/>
    </source>
</evidence>
<proteinExistence type="inferred from homology"/>
<keyword evidence="7" id="KW-0805">Transcription regulation</keyword>
<dbReference type="GO" id="GO:0005675">
    <property type="term" value="C:transcription factor TFIIH holo complex"/>
    <property type="evidence" value="ECO:0007669"/>
    <property type="project" value="TreeGrafter"/>
</dbReference>
<evidence type="ECO:0000256" key="7">
    <source>
        <dbReference type="ARBA" id="ARBA00023015"/>
    </source>
</evidence>
<keyword evidence="3" id="KW-0479">Metal-binding</keyword>
<dbReference type="EMBL" id="MBFT01000022">
    <property type="protein sequence ID" value="PVU99746.1"/>
    <property type="molecule type" value="Genomic_DNA"/>
</dbReference>
<keyword evidence="14" id="KW-1185">Reference proteome</keyword>
<evidence type="ECO:0000256" key="4">
    <source>
        <dbReference type="ARBA" id="ARBA00022763"/>
    </source>
</evidence>
<dbReference type="GO" id="GO:0006351">
    <property type="term" value="P:DNA-templated transcription"/>
    <property type="evidence" value="ECO:0007669"/>
    <property type="project" value="InterPro"/>
</dbReference>
<dbReference type="OrthoDB" id="284275at2759"/>
<dbReference type="GO" id="GO:0008270">
    <property type="term" value="F:zinc ion binding"/>
    <property type="evidence" value="ECO:0007669"/>
    <property type="project" value="UniProtKB-KW"/>
</dbReference>
<feature type="domain" description="VWFA" evidence="12">
    <location>
        <begin position="67"/>
        <end position="253"/>
    </location>
</feature>
<dbReference type="SUPFAM" id="SSF53300">
    <property type="entry name" value="vWA-like"/>
    <property type="match status" value="1"/>
</dbReference>
<keyword evidence="5" id="KW-0863">Zinc-finger</keyword>
<dbReference type="PIRSF" id="PIRSF015919">
    <property type="entry name" value="TFIIH_SSL1"/>
    <property type="match status" value="1"/>
</dbReference>
<dbReference type="GO" id="GO:0000439">
    <property type="term" value="C:transcription factor TFIIH core complex"/>
    <property type="evidence" value="ECO:0007669"/>
    <property type="project" value="InterPro"/>
</dbReference>
<keyword evidence="4" id="KW-0227">DNA damage</keyword>
<reference evidence="13 14" key="1">
    <citation type="journal article" date="2018" name="MBio">
        <title>Comparative Genomics Reveals the Core Gene Toolbox for the Fungus-Insect Symbiosis.</title>
        <authorList>
            <person name="Wang Y."/>
            <person name="Stata M."/>
            <person name="Wang W."/>
            <person name="Stajich J.E."/>
            <person name="White M.M."/>
            <person name="Moncalvo J.M."/>
        </authorList>
    </citation>
    <scope>NUCLEOTIDE SEQUENCE [LARGE SCALE GENOMIC DNA]</scope>
    <source>
        <strain evidence="13 14">AUS-77-4</strain>
    </source>
</reference>
<organism evidence="13 14">
    <name type="scientific">Furculomyces boomerangus</name>
    <dbReference type="NCBI Taxonomy" id="61424"/>
    <lineage>
        <taxon>Eukaryota</taxon>
        <taxon>Fungi</taxon>
        <taxon>Fungi incertae sedis</taxon>
        <taxon>Zoopagomycota</taxon>
        <taxon>Kickxellomycotina</taxon>
        <taxon>Harpellomycetes</taxon>
        <taxon>Harpellales</taxon>
        <taxon>Harpellaceae</taxon>
        <taxon>Furculomyces</taxon>
    </lineage>
</organism>
<dbReference type="GO" id="GO:0006289">
    <property type="term" value="P:nucleotide-excision repair"/>
    <property type="evidence" value="ECO:0007669"/>
    <property type="project" value="InterPro"/>
</dbReference>
<dbReference type="NCBIfam" id="TIGR00622">
    <property type="entry name" value="ssl1"/>
    <property type="match status" value="1"/>
</dbReference>
<comment type="caution">
    <text evidence="13">The sequence shown here is derived from an EMBL/GenBank/DDBJ whole genome shotgun (WGS) entry which is preliminary data.</text>
</comment>
<dbReference type="PROSITE" id="PS50234">
    <property type="entry name" value="VWFA"/>
    <property type="match status" value="1"/>
</dbReference>
<dbReference type="GO" id="GO:0006357">
    <property type="term" value="P:regulation of transcription by RNA polymerase II"/>
    <property type="evidence" value="ECO:0007669"/>
    <property type="project" value="TreeGrafter"/>
</dbReference>
<accession>A0A2T9Z5C3</accession>
<dbReference type="Proteomes" id="UP000245699">
    <property type="component" value="Unassembled WGS sequence"/>
</dbReference>
<keyword evidence="6" id="KW-0862">Zinc</keyword>
<dbReference type="InterPro" id="IPR002035">
    <property type="entry name" value="VWF_A"/>
</dbReference>
<evidence type="ECO:0000256" key="9">
    <source>
        <dbReference type="ARBA" id="ARBA00023204"/>
    </source>
</evidence>
<dbReference type="InterPro" id="IPR036465">
    <property type="entry name" value="vWFA_dom_sf"/>
</dbReference>
<gene>
    <name evidence="13" type="ORF">BB559_000438</name>
</gene>
<evidence type="ECO:0000256" key="8">
    <source>
        <dbReference type="ARBA" id="ARBA00023163"/>
    </source>
</evidence>
<keyword evidence="8" id="KW-0804">Transcription</keyword>
<dbReference type="SMART" id="SM00327">
    <property type="entry name" value="VWA"/>
    <property type="match status" value="1"/>
</dbReference>
<dbReference type="STRING" id="61424.A0A2T9Z5C3"/>
<keyword evidence="9" id="KW-0234">DNA repair</keyword>
<dbReference type="InterPro" id="IPR012170">
    <property type="entry name" value="TFIIH_SSL1/p44"/>
</dbReference>
<evidence type="ECO:0000256" key="1">
    <source>
        <dbReference type="ARBA" id="ARBA00004123"/>
    </source>
</evidence>
<evidence type="ECO:0000313" key="14">
    <source>
        <dbReference type="Proteomes" id="UP000245699"/>
    </source>
</evidence>
<dbReference type="PANTHER" id="PTHR12695:SF2">
    <property type="entry name" value="GENERAL TRANSCRIPTION FACTOR IIH SUBUNIT 2-RELATED"/>
    <property type="match status" value="1"/>
</dbReference>
<evidence type="ECO:0000256" key="11">
    <source>
        <dbReference type="PIRSR" id="PIRSR015919-1"/>
    </source>
</evidence>
<dbReference type="FunFam" id="3.40.50.410:FF:000015">
    <property type="entry name" value="General transcription factor IIH subunit 2"/>
    <property type="match status" value="1"/>
</dbReference>
<keyword evidence="10" id="KW-0539">Nucleus</keyword>
<comment type="subcellular location">
    <subcellularLocation>
        <location evidence="1">Nucleus</location>
    </subcellularLocation>
</comment>
<dbReference type="Pfam" id="PF04056">
    <property type="entry name" value="Ssl1"/>
    <property type="match status" value="1"/>
</dbReference>
<evidence type="ECO:0000256" key="6">
    <source>
        <dbReference type="ARBA" id="ARBA00022833"/>
    </source>
</evidence>
<evidence type="ECO:0000313" key="13">
    <source>
        <dbReference type="EMBL" id="PVU99746.1"/>
    </source>
</evidence>
<dbReference type="Gene3D" id="3.40.50.410">
    <property type="entry name" value="von Willebrand factor, type A domain"/>
    <property type="match status" value="1"/>
</dbReference>
<evidence type="ECO:0000256" key="3">
    <source>
        <dbReference type="ARBA" id="ARBA00022723"/>
    </source>
</evidence>
<feature type="zinc finger region" description="C4-type" evidence="11">
    <location>
        <begin position="287"/>
        <end position="304"/>
    </location>
</feature>
<dbReference type="InterPro" id="IPR007198">
    <property type="entry name" value="Ssl1-like"/>
</dbReference>
<dbReference type="AlphaFoldDB" id="A0A2T9Z5C3"/>
<dbReference type="PANTHER" id="PTHR12695">
    <property type="entry name" value="GENERAL TRANSCRIPTION FACTOR IIH SUBUNIT 2"/>
    <property type="match status" value="1"/>
</dbReference>
<evidence type="ECO:0000256" key="2">
    <source>
        <dbReference type="ARBA" id="ARBA00006092"/>
    </source>
</evidence>
<comment type="similarity">
    <text evidence="2">Belongs to the GTF2H2 family.</text>
</comment>
<evidence type="ECO:0000256" key="10">
    <source>
        <dbReference type="ARBA" id="ARBA00023242"/>
    </source>
</evidence>
<name>A0A2T9Z5C3_9FUNG</name>
<protein>
    <recommendedName>
        <fullName evidence="12">VWFA domain-containing protein</fullName>
    </recommendedName>
</protein>